<feature type="transmembrane region" description="Helical" evidence="5">
    <location>
        <begin position="15"/>
        <end position="38"/>
    </location>
</feature>
<dbReference type="GO" id="GO:0061630">
    <property type="term" value="F:ubiquitin protein ligase activity"/>
    <property type="evidence" value="ECO:0007669"/>
    <property type="project" value="TreeGrafter"/>
</dbReference>
<evidence type="ECO:0000259" key="6">
    <source>
        <dbReference type="PROSITE" id="PS50089"/>
    </source>
</evidence>
<evidence type="ECO:0000256" key="4">
    <source>
        <dbReference type="PROSITE-ProRule" id="PRU00175"/>
    </source>
</evidence>
<keyword evidence="5" id="KW-0472">Membrane</keyword>
<dbReference type="SUPFAM" id="SSF57850">
    <property type="entry name" value="RING/U-box"/>
    <property type="match status" value="1"/>
</dbReference>
<keyword evidence="5" id="KW-0812">Transmembrane</keyword>
<dbReference type="Gene3D" id="3.30.40.10">
    <property type="entry name" value="Zinc/RING finger domain, C3HC4 (zinc finger)"/>
    <property type="match status" value="1"/>
</dbReference>
<dbReference type="PANTHER" id="PTHR45969:SF5">
    <property type="entry name" value="E3 UBIQUITIN-PROTEIN LIGASE RHA2A"/>
    <property type="match status" value="1"/>
</dbReference>
<dbReference type="PANTHER" id="PTHR45969">
    <property type="entry name" value="RING ZINC FINGER PROTEIN-RELATED"/>
    <property type="match status" value="1"/>
</dbReference>
<dbReference type="Proteomes" id="UP000585474">
    <property type="component" value="Unassembled WGS sequence"/>
</dbReference>
<dbReference type="GO" id="GO:0008270">
    <property type="term" value="F:zinc ion binding"/>
    <property type="evidence" value="ECO:0007669"/>
    <property type="project" value="UniProtKB-KW"/>
</dbReference>
<keyword evidence="2 4" id="KW-0863">Zinc-finger</keyword>
<evidence type="ECO:0000256" key="2">
    <source>
        <dbReference type="ARBA" id="ARBA00022771"/>
    </source>
</evidence>
<feature type="domain" description="RING-type" evidence="6">
    <location>
        <begin position="93"/>
        <end position="135"/>
    </location>
</feature>
<keyword evidence="1" id="KW-0479">Metal-binding</keyword>
<dbReference type="PROSITE" id="PS50089">
    <property type="entry name" value="ZF_RING_2"/>
    <property type="match status" value="1"/>
</dbReference>
<evidence type="ECO:0000313" key="8">
    <source>
        <dbReference type="Proteomes" id="UP000585474"/>
    </source>
</evidence>
<dbReference type="AlphaFoldDB" id="A0A7J0GYW7"/>
<proteinExistence type="predicted"/>
<dbReference type="EMBL" id="BJWL01000025">
    <property type="protein sequence ID" value="GFZ16030.1"/>
    <property type="molecule type" value="Genomic_DNA"/>
</dbReference>
<keyword evidence="3" id="KW-0862">Zinc</keyword>
<protein>
    <submittedName>
        <fullName evidence="7">RING-H2 finger A2A</fullName>
    </submittedName>
</protein>
<gene>
    <name evidence="7" type="ORF">Acr_25g0004390</name>
</gene>
<name>A0A7J0GYW7_9ERIC</name>
<accession>A0A7J0GYW7</accession>
<sequence length="168" mass="18538">MGLQGQVSDCSSESIPILVVALLANCVNYLRSVAFTVLRSMNLSRTGPIEIDEGLIGSGLAGLIFLAEQLNLNRILSHRHGADCATDPADSACVVCLSELREGEQVRRLACRHVFHKACFDGWLDQLRFSCPLCRSPLVSERSVGITERRVTQDVVRFFLCAVTVYPW</sequence>
<dbReference type="SMART" id="SM00184">
    <property type="entry name" value="RING"/>
    <property type="match status" value="1"/>
</dbReference>
<comment type="caution">
    <text evidence="7">The sequence shown here is derived from an EMBL/GenBank/DDBJ whole genome shotgun (WGS) entry which is preliminary data.</text>
</comment>
<dbReference type="GO" id="GO:0016567">
    <property type="term" value="P:protein ubiquitination"/>
    <property type="evidence" value="ECO:0007669"/>
    <property type="project" value="TreeGrafter"/>
</dbReference>
<reference evidence="7 8" key="1">
    <citation type="submission" date="2019-07" db="EMBL/GenBank/DDBJ databases">
        <title>De Novo Assembly of kiwifruit Actinidia rufa.</title>
        <authorList>
            <person name="Sugita-Konishi S."/>
            <person name="Sato K."/>
            <person name="Mori E."/>
            <person name="Abe Y."/>
            <person name="Kisaki G."/>
            <person name="Hamano K."/>
            <person name="Suezawa K."/>
            <person name="Otani M."/>
            <person name="Fukuda T."/>
            <person name="Manabe T."/>
            <person name="Gomi K."/>
            <person name="Tabuchi M."/>
            <person name="Akimitsu K."/>
            <person name="Kataoka I."/>
        </authorList>
    </citation>
    <scope>NUCLEOTIDE SEQUENCE [LARGE SCALE GENOMIC DNA]</scope>
    <source>
        <strain evidence="8">cv. Fuchu</strain>
    </source>
</reference>
<dbReference type="Pfam" id="PF13639">
    <property type="entry name" value="zf-RING_2"/>
    <property type="match status" value="1"/>
</dbReference>
<keyword evidence="5" id="KW-1133">Transmembrane helix</keyword>
<dbReference type="CDD" id="cd23123">
    <property type="entry name" value="RING-H2_RHA2B"/>
    <property type="match status" value="1"/>
</dbReference>
<dbReference type="InterPro" id="IPR001841">
    <property type="entry name" value="Znf_RING"/>
</dbReference>
<evidence type="ECO:0000256" key="5">
    <source>
        <dbReference type="SAM" id="Phobius"/>
    </source>
</evidence>
<dbReference type="OrthoDB" id="8062037at2759"/>
<evidence type="ECO:0000313" key="7">
    <source>
        <dbReference type="EMBL" id="GFZ16030.1"/>
    </source>
</evidence>
<evidence type="ECO:0000256" key="1">
    <source>
        <dbReference type="ARBA" id="ARBA00022723"/>
    </source>
</evidence>
<evidence type="ECO:0000256" key="3">
    <source>
        <dbReference type="ARBA" id="ARBA00022833"/>
    </source>
</evidence>
<keyword evidence="8" id="KW-1185">Reference proteome</keyword>
<organism evidence="7 8">
    <name type="scientific">Actinidia rufa</name>
    <dbReference type="NCBI Taxonomy" id="165716"/>
    <lineage>
        <taxon>Eukaryota</taxon>
        <taxon>Viridiplantae</taxon>
        <taxon>Streptophyta</taxon>
        <taxon>Embryophyta</taxon>
        <taxon>Tracheophyta</taxon>
        <taxon>Spermatophyta</taxon>
        <taxon>Magnoliopsida</taxon>
        <taxon>eudicotyledons</taxon>
        <taxon>Gunneridae</taxon>
        <taxon>Pentapetalae</taxon>
        <taxon>asterids</taxon>
        <taxon>Ericales</taxon>
        <taxon>Actinidiaceae</taxon>
        <taxon>Actinidia</taxon>
    </lineage>
</organism>
<dbReference type="InterPro" id="IPR013083">
    <property type="entry name" value="Znf_RING/FYVE/PHD"/>
</dbReference>